<dbReference type="InterPro" id="IPR029021">
    <property type="entry name" value="Prot-tyrosine_phosphatase-like"/>
</dbReference>
<dbReference type="SMART" id="SM00404">
    <property type="entry name" value="PTPc_motif"/>
    <property type="match status" value="1"/>
</dbReference>
<dbReference type="InterPro" id="IPR016130">
    <property type="entry name" value="Tyr_Pase_AS"/>
</dbReference>
<dbReference type="PANTHER" id="PTHR19134">
    <property type="entry name" value="RECEPTOR-TYPE TYROSINE-PROTEIN PHOSPHATASE"/>
    <property type="match status" value="1"/>
</dbReference>
<dbReference type="PROSITE" id="PS50055">
    <property type="entry name" value="TYR_PHOSPHATASE_PTP"/>
    <property type="match status" value="1"/>
</dbReference>
<evidence type="ECO:0000259" key="3">
    <source>
        <dbReference type="PROSITE" id="PS50056"/>
    </source>
</evidence>
<evidence type="ECO:0000313" key="5">
    <source>
        <dbReference type="Proteomes" id="UP001145021"/>
    </source>
</evidence>
<proteinExistence type="inferred from homology"/>
<organism evidence="4 5">
    <name type="scientific">Coemansia asiatica</name>
    <dbReference type="NCBI Taxonomy" id="1052880"/>
    <lineage>
        <taxon>Eukaryota</taxon>
        <taxon>Fungi</taxon>
        <taxon>Fungi incertae sedis</taxon>
        <taxon>Zoopagomycota</taxon>
        <taxon>Kickxellomycotina</taxon>
        <taxon>Kickxellomycetes</taxon>
        <taxon>Kickxellales</taxon>
        <taxon>Kickxellaceae</taxon>
        <taxon>Coemansia</taxon>
    </lineage>
</organism>
<dbReference type="InterPro" id="IPR003595">
    <property type="entry name" value="Tyr_Pase_cat"/>
</dbReference>
<dbReference type="Pfam" id="PF00102">
    <property type="entry name" value="Y_phosphatase"/>
    <property type="match status" value="1"/>
</dbReference>
<evidence type="ECO:0000259" key="2">
    <source>
        <dbReference type="PROSITE" id="PS50055"/>
    </source>
</evidence>
<dbReference type="PANTHER" id="PTHR19134:SF449">
    <property type="entry name" value="TYROSINE-PROTEIN PHOSPHATASE 1"/>
    <property type="match status" value="1"/>
</dbReference>
<dbReference type="Proteomes" id="UP001145021">
    <property type="component" value="Unassembled WGS sequence"/>
</dbReference>
<dbReference type="SUPFAM" id="SSF52799">
    <property type="entry name" value="(Phosphotyrosine protein) phosphatases II"/>
    <property type="match status" value="1"/>
</dbReference>
<dbReference type="CDD" id="cd00047">
    <property type="entry name" value="PTPc"/>
    <property type="match status" value="1"/>
</dbReference>
<protein>
    <submittedName>
        <fullName evidence="4">Tyrosine-protein phosphatase non-receptor type 13</fullName>
        <ecNumber evidence="4">3.1.3.48</ecNumber>
    </submittedName>
</protein>
<reference evidence="4" key="1">
    <citation type="submission" date="2022-07" db="EMBL/GenBank/DDBJ databases">
        <title>Phylogenomic reconstructions and comparative analyses of Kickxellomycotina fungi.</title>
        <authorList>
            <person name="Reynolds N.K."/>
            <person name="Stajich J.E."/>
            <person name="Barry K."/>
            <person name="Grigoriev I.V."/>
            <person name="Crous P."/>
            <person name="Smith M.E."/>
        </authorList>
    </citation>
    <scope>NUCLEOTIDE SEQUENCE</scope>
    <source>
        <strain evidence="4">NBRC 105413</strain>
    </source>
</reference>
<name>A0A9W8CMU5_9FUNG</name>
<evidence type="ECO:0000256" key="1">
    <source>
        <dbReference type="ARBA" id="ARBA00009649"/>
    </source>
</evidence>
<dbReference type="PRINTS" id="PR00700">
    <property type="entry name" value="PRTYPHPHTASE"/>
</dbReference>
<dbReference type="InterPro" id="IPR050348">
    <property type="entry name" value="Protein-Tyr_Phosphatase"/>
</dbReference>
<dbReference type="EC" id="3.1.3.48" evidence="4"/>
<sequence>MTVSCSSFRQLLASLPQQSVQQTLAKTYKEENQTDRERMTQAMEYGATGACDISDSQRGANYNLNRYSDVVPFNHNRVRLEGKRDYINASQITVPAQISANKYIATQGPLNHSIGDFWRMVWEQQARGIVMLANPVEGLRPKCSVYWPQALMASLKLGDIVVTLIDERPMRDCLSVVVRKIRLTHANVPDVTWDVTQLHYTEWPDHGVPTSPVPLLQMVRELRSTVSPDPETPVVVHCSAGVGRTGTFVIIDAAMCYFAKNTDYQGDFVGDAFKAMRRQRTMMVQTFPQFMMCYQVISFILNEQKQQKH</sequence>
<evidence type="ECO:0000313" key="4">
    <source>
        <dbReference type="EMBL" id="KAJ1648205.1"/>
    </source>
</evidence>
<dbReference type="InterPro" id="IPR000387">
    <property type="entry name" value="Tyr_Pase_dom"/>
</dbReference>
<dbReference type="PROSITE" id="PS00383">
    <property type="entry name" value="TYR_PHOSPHATASE_1"/>
    <property type="match status" value="1"/>
</dbReference>
<dbReference type="InterPro" id="IPR000242">
    <property type="entry name" value="PTP_cat"/>
</dbReference>
<dbReference type="SMART" id="SM00194">
    <property type="entry name" value="PTPc"/>
    <property type="match status" value="1"/>
</dbReference>
<dbReference type="AlphaFoldDB" id="A0A9W8CMU5"/>
<comment type="similarity">
    <text evidence="1">Belongs to the protein-tyrosine phosphatase family. Non-receptor class subfamily.</text>
</comment>
<accession>A0A9W8CMU5</accession>
<dbReference type="GO" id="GO:0004725">
    <property type="term" value="F:protein tyrosine phosphatase activity"/>
    <property type="evidence" value="ECO:0007669"/>
    <property type="project" value="UniProtKB-EC"/>
</dbReference>
<dbReference type="PROSITE" id="PS50056">
    <property type="entry name" value="TYR_PHOSPHATASE_2"/>
    <property type="match status" value="1"/>
</dbReference>
<keyword evidence="5" id="KW-1185">Reference proteome</keyword>
<keyword evidence="4" id="KW-0378">Hydrolase</keyword>
<comment type="caution">
    <text evidence="4">The sequence shown here is derived from an EMBL/GenBank/DDBJ whole genome shotgun (WGS) entry which is preliminary data.</text>
</comment>
<gene>
    <name evidence="4" type="primary">PTPN13</name>
    <name evidence="4" type="ORF">LPJ64_000466</name>
</gene>
<dbReference type="EMBL" id="JANBOH010000009">
    <property type="protein sequence ID" value="KAJ1648205.1"/>
    <property type="molecule type" value="Genomic_DNA"/>
</dbReference>
<dbReference type="Gene3D" id="3.90.190.10">
    <property type="entry name" value="Protein tyrosine phosphatase superfamily"/>
    <property type="match status" value="1"/>
</dbReference>
<feature type="domain" description="Tyrosine specific protein phosphatases" evidence="3">
    <location>
        <begin position="213"/>
        <end position="291"/>
    </location>
</feature>
<feature type="domain" description="Tyrosine-protein phosphatase" evidence="2">
    <location>
        <begin position="61"/>
        <end position="300"/>
    </location>
</feature>